<dbReference type="EMBL" id="CM000762">
    <property type="protein sequence ID" value="OQU86140.1"/>
    <property type="molecule type" value="Genomic_DNA"/>
</dbReference>
<dbReference type="Gramene" id="OQU86140">
    <property type="protein sequence ID" value="OQU86140"/>
    <property type="gene ID" value="SORBI_3003G026900"/>
</dbReference>
<dbReference type="OrthoDB" id="654309at2759"/>
<dbReference type="eggNOG" id="ENOG502QU5G">
    <property type="taxonomic scope" value="Eukaryota"/>
</dbReference>
<dbReference type="AlphaFoldDB" id="A0A1W0VVJ0"/>
<organism evidence="2 3">
    <name type="scientific">Sorghum bicolor</name>
    <name type="common">Sorghum</name>
    <name type="synonym">Sorghum vulgare</name>
    <dbReference type="NCBI Taxonomy" id="4558"/>
    <lineage>
        <taxon>Eukaryota</taxon>
        <taxon>Viridiplantae</taxon>
        <taxon>Streptophyta</taxon>
        <taxon>Embryophyta</taxon>
        <taxon>Tracheophyta</taxon>
        <taxon>Spermatophyta</taxon>
        <taxon>Magnoliopsida</taxon>
        <taxon>Liliopsida</taxon>
        <taxon>Poales</taxon>
        <taxon>Poaceae</taxon>
        <taxon>PACMAD clade</taxon>
        <taxon>Panicoideae</taxon>
        <taxon>Andropogonodae</taxon>
        <taxon>Andropogoneae</taxon>
        <taxon>Sorghinae</taxon>
        <taxon>Sorghum</taxon>
    </lineage>
</organism>
<proteinExistence type="predicted"/>
<feature type="region of interest" description="Disordered" evidence="1">
    <location>
        <begin position="121"/>
        <end position="202"/>
    </location>
</feature>
<reference evidence="2 3" key="1">
    <citation type="journal article" date="2009" name="Nature">
        <title>The Sorghum bicolor genome and the diversification of grasses.</title>
        <authorList>
            <person name="Paterson A.H."/>
            <person name="Bowers J.E."/>
            <person name="Bruggmann R."/>
            <person name="Dubchak I."/>
            <person name="Grimwood J."/>
            <person name="Gundlach H."/>
            <person name="Haberer G."/>
            <person name="Hellsten U."/>
            <person name="Mitros T."/>
            <person name="Poliakov A."/>
            <person name="Schmutz J."/>
            <person name="Spannagl M."/>
            <person name="Tang H."/>
            <person name="Wang X."/>
            <person name="Wicker T."/>
            <person name="Bharti A.K."/>
            <person name="Chapman J."/>
            <person name="Feltus F.A."/>
            <person name="Gowik U."/>
            <person name="Grigoriev I.V."/>
            <person name="Lyons E."/>
            <person name="Maher C.A."/>
            <person name="Martis M."/>
            <person name="Narechania A."/>
            <person name="Otillar R.P."/>
            <person name="Penning B.W."/>
            <person name="Salamov A.A."/>
            <person name="Wang Y."/>
            <person name="Zhang L."/>
            <person name="Carpita N.C."/>
            <person name="Freeling M."/>
            <person name="Gingle A.R."/>
            <person name="Hash C.T."/>
            <person name="Keller B."/>
            <person name="Klein P."/>
            <person name="Kresovich S."/>
            <person name="McCann M.C."/>
            <person name="Ming R."/>
            <person name="Peterson D.G."/>
            <person name="Mehboob-ur-Rahman"/>
            <person name="Ware D."/>
            <person name="Westhoff P."/>
            <person name="Mayer K.F."/>
            <person name="Messing J."/>
            <person name="Rokhsar D.S."/>
        </authorList>
    </citation>
    <scope>NUCLEOTIDE SEQUENCE [LARGE SCALE GENOMIC DNA]</scope>
    <source>
        <strain evidence="3">cv. BTx623</strain>
    </source>
</reference>
<protein>
    <submittedName>
        <fullName evidence="2">Uncharacterized protein</fullName>
    </submittedName>
</protein>
<feature type="compositionally biased region" description="Polar residues" evidence="1">
    <location>
        <begin position="750"/>
        <end position="759"/>
    </location>
</feature>
<feature type="compositionally biased region" description="Basic residues" evidence="1">
    <location>
        <begin position="191"/>
        <end position="202"/>
    </location>
</feature>
<accession>A0A1W0VVJ0</accession>
<reference evidence="3" key="2">
    <citation type="journal article" date="2018" name="Plant J.">
        <title>The Sorghum bicolor reference genome: improved assembly, gene annotations, a transcriptome atlas, and signatures of genome organization.</title>
        <authorList>
            <person name="McCormick R.F."/>
            <person name="Truong S.K."/>
            <person name="Sreedasyam A."/>
            <person name="Jenkins J."/>
            <person name="Shu S."/>
            <person name="Sims D."/>
            <person name="Kennedy M."/>
            <person name="Amirebrahimi M."/>
            <person name="Weers B.D."/>
            <person name="McKinley B."/>
            <person name="Mattison A."/>
            <person name="Morishige D.T."/>
            <person name="Grimwood J."/>
            <person name="Schmutz J."/>
            <person name="Mullet J.E."/>
        </authorList>
    </citation>
    <scope>NUCLEOTIDE SEQUENCE [LARGE SCALE GENOMIC DNA]</scope>
    <source>
        <strain evidence="3">cv. BTx623</strain>
    </source>
</reference>
<dbReference type="ExpressionAtlas" id="A0A1W0VVJ0">
    <property type="expression patterns" value="baseline"/>
</dbReference>
<dbReference type="FunCoup" id="A0A1W0VVJ0">
    <property type="interactions" value="821"/>
</dbReference>
<feature type="compositionally biased region" description="Polar residues" evidence="1">
    <location>
        <begin position="731"/>
        <end position="742"/>
    </location>
</feature>
<dbReference type="PANTHER" id="PTHR36892">
    <property type="entry name" value="OS01G0201800 PROTEIN"/>
    <property type="match status" value="1"/>
</dbReference>
<feature type="region of interest" description="Disordered" evidence="1">
    <location>
        <begin position="59"/>
        <end position="83"/>
    </location>
</feature>
<name>A0A1W0VVJ0_SORBI</name>
<feature type="compositionally biased region" description="Basic and acidic residues" evidence="1">
    <location>
        <begin position="172"/>
        <end position="190"/>
    </location>
</feature>
<feature type="region of interest" description="Disordered" evidence="1">
    <location>
        <begin position="728"/>
        <end position="761"/>
    </location>
</feature>
<dbReference type="InParanoid" id="A0A1W0VVJ0"/>
<evidence type="ECO:0000256" key="1">
    <source>
        <dbReference type="SAM" id="MobiDB-lite"/>
    </source>
</evidence>
<feature type="compositionally biased region" description="Acidic residues" evidence="1">
    <location>
        <begin position="63"/>
        <end position="72"/>
    </location>
</feature>
<sequence>MAGGFSIRGYAESLRRTGAAELGPFGSAVKELQPLEVRAFRWWEDELASIKAAEAEKKAVAGVDEEEEEEEASGNGRAPKKRSITDLFAEAPAVVAGSGPDAVVDEEEVLRSIVRRSKELRRKRRLEQAASAADEPETSAAGERRAAEGNFPRKKSVDKPILGDELDTSGPSKEHENDDLSTEKEMIPDLKRRKHGRLSNSLQKKKAERLKYLESRKAAKVGKQRDIKKVLPLHSILKKYTKHTSVKMVKEKHGSSKGPGVIQLCRKSVKRVKFSEMDDAKKQCSKRPPLESICELLSAISSSSSSSLEMSSEEEHVIAESSSSRMPSKAFSMAKEANENTSHDNQYELSSTGLPTCLLDLNQALPEPTDLNNPYVPSSDVSYLEHTEVGTWHVGQQLTDNGRTNDKQLSFDLHGQEQERQATELDTRSKGKSPCTLPNHFQDSVHLQQNWCSMTLHRGVSQLSTGGEPSSFEFRGSNISHSEKRNFHSEMNVQQESSPSAGQTLRLMGHDLTVSNTRVDYLSDPAQNHINPTADHLTRKVVLELPRQGQPFLSLQTQSIPSVSASCANAVAHVSASSANAVAHVSASSASTAQAHFGYRTPHNVSHPFLTANVLSGDPSVYEDRSRDFTNLQLHRNSLLGYPPLSNHGSAAFLQNSPPWRYYSDHSTRTDSTSATFTPTMMQHVATSSDYRANLPHLSYGVYSAGSTVQPRSSASFTCPNQIVQGVDTRASANLPSRSRGTGPTRAAPDNSNTSSSSRFVLRSGPVKLSAGAKHILIPNENTEDDNSAPMYSCVSFGNSSANVSAAHQNKGTGPRRL</sequence>
<evidence type="ECO:0000313" key="2">
    <source>
        <dbReference type="EMBL" id="OQU86140.1"/>
    </source>
</evidence>
<dbReference type="PANTHER" id="PTHR36892:SF10">
    <property type="entry name" value="OS01G0201900 PROTEIN"/>
    <property type="match status" value="1"/>
</dbReference>
<evidence type="ECO:0000313" key="3">
    <source>
        <dbReference type="Proteomes" id="UP000000768"/>
    </source>
</evidence>
<dbReference type="Proteomes" id="UP000000768">
    <property type="component" value="Chromosome 3"/>
</dbReference>
<gene>
    <name evidence="2" type="ORF">SORBI_3003G026900</name>
</gene>
<keyword evidence="3" id="KW-1185">Reference proteome</keyword>